<dbReference type="EMBL" id="BBQY01000001">
    <property type="protein sequence ID" value="GBH29670.1"/>
    <property type="molecule type" value="Genomic_DNA"/>
</dbReference>
<keyword evidence="5" id="KW-1185">Reference proteome</keyword>
<dbReference type="InterPro" id="IPR016032">
    <property type="entry name" value="Sig_transdc_resp-reg_C-effctor"/>
</dbReference>
<dbReference type="Pfam" id="PF00196">
    <property type="entry name" value="GerE"/>
    <property type="match status" value="1"/>
</dbReference>
<dbReference type="PROSITE" id="PS50043">
    <property type="entry name" value="HTH_LUXR_2"/>
    <property type="match status" value="1"/>
</dbReference>
<comment type="caution">
    <text evidence="4">The sequence shown here is derived from an EMBL/GenBank/DDBJ whole genome shotgun (WGS) entry which is preliminary data.</text>
</comment>
<dbReference type="STRING" id="1192759.GCA_000277525_00661"/>
<accession>A0A401IZ50</accession>
<feature type="region of interest" description="Disordered" evidence="1">
    <location>
        <begin position="75"/>
        <end position="102"/>
    </location>
</feature>
<dbReference type="InterPro" id="IPR025091">
    <property type="entry name" value="DUF4019"/>
</dbReference>
<keyword evidence="2" id="KW-0472">Membrane</keyword>
<evidence type="ECO:0000313" key="5">
    <source>
        <dbReference type="Proteomes" id="UP000290975"/>
    </source>
</evidence>
<dbReference type="InterPro" id="IPR036388">
    <property type="entry name" value="WH-like_DNA-bd_sf"/>
</dbReference>
<dbReference type="Gene3D" id="1.10.10.10">
    <property type="entry name" value="Winged helix-like DNA-binding domain superfamily/Winged helix DNA-binding domain"/>
    <property type="match status" value="1"/>
</dbReference>
<dbReference type="GO" id="GO:0006355">
    <property type="term" value="P:regulation of DNA-templated transcription"/>
    <property type="evidence" value="ECO:0007669"/>
    <property type="project" value="InterPro"/>
</dbReference>
<protein>
    <recommendedName>
        <fullName evidence="3">HTH luxR-type domain-containing protein</fullName>
    </recommendedName>
</protein>
<evidence type="ECO:0000256" key="2">
    <source>
        <dbReference type="SAM" id="Phobius"/>
    </source>
</evidence>
<evidence type="ECO:0000256" key="1">
    <source>
        <dbReference type="SAM" id="MobiDB-lite"/>
    </source>
</evidence>
<name>A0A401IZ50_SPHXE</name>
<gene>
    <name evidence="4" type="ORF">MBESOW_P0924</name>
</gene>
<dbReference type="Proteomes" id="UP000290975">
    <property type="component" value="Unassembled WGS sequence"/>
</dbReference>
<keyword evidence="2" id="KW-1133">Transmembrane helix</keyword>
<dbReference type="Pfam" id="PF13211">
    <property type="entry name" value="DUF4019"/>
    <property type="match status" value="1"/>
</dbReference>
<evidence type="ECO:0000259" key="3">
    <source>
        <dbReference type="PROSITE" id="PS50043"/>
    </source>
</evidence>
<evidence type="ECO:0000313" key="4">
    <source>
        <dbReference type="EMBL" id="GBH29670.1"/>
    </source>
</evidence>
<sequence length="260" mass="28458">MMDTQRTDMGWALTEKEKQTLRLIVRGHDAKSVARSLGLSVHTINERLRDARRKMAVSSSREAARLLLEVEGDGAGPSPNYVGDKEIRADAPDSPVDQDSVPISGAGRGIRPYWIIIGVALMTLALGLLALTALPQLASAPSSPVPVASTAQNPAVVDAARRWLVLVDEGRWDESYRETTVTFRRMNTAKVWADTSEEVRVPLGAALSRIFLSQENLPAPPSGYEVVKFRTRFANKGEAIETVSLDREDGQWRIAGITIE</sequence>
<dbReference type="AlphaFoldDB" id="A0A401IZ50"/>
<reference evidence="4 5" key="1">
    <citation type="submission" date="2014-12" db="EMBL/GenBank/DDBJ databases">
        <title>Whole genome sequencing of Sphingobium xenophagum OW59.</title>
        <authorList>
            <person name="Ohta Y."/>
            <person name="Nishi S."/>
            <person name="Hatada Y."/>
        </authorList>
    </citation>
    <scope>NUCLEOTIDE SEQUENCE [LARGE SCALE GENOMIC DNA]</scope>
    <source>
        <strain evidence="4 5">OW59</strain>
    </source>
</reference>
<proteinExistence type="predicted"/>
<keyword evidence="2" id="KW-0812">Transmembrane</keyword>
<feature type="transmembrane region" description="Helical" evidence="2">
    <location>
        <begin position="113"/>
        <end position="134"/>
    </location>
</feature>
<dbReference type="PRINTS" id="PR00038">
    <property type="entry name" value="HTHLUXR"/>
</dbReference>
<dbReference type="GO" id="GO:0003677">
    <property type="term" value="F:DNA binding"/>
    <property type="evidence" value="ECO:0007669"/>
    <property type="project" value="InterPro"/>
</dbReference>
<dbReference type="SUPFAM" id="SSF46894">
    <property type="entry name" value="C-terminal effector domain of the bipartite response regulators"/>
    <property type="match status" value="1"/>
</dbReference>
<dbReference type="CDD" id="cd06170">
    <property type="entry name" value="LuxR_C_like"/>
    <property type="match status" value="1"/>
</dbReference>
<feature type="domain" description="HTH luxR-type" evidence="3">
    <location>
        <begin position="1"/>
        <end position="71"/>
    </location>
</feature>
<dbReference type="InterPro" id="IPR000792">
    <property type="entry name" value="Tscrpt_reg_LuxR_C"/>
</dbReference>
<organism evidence="4 5">
    <name type="scientific">Sphingobium xenophagum</name>
    <dbReference type="NCBI Taxonomy" id="121428"/>
    <lineage>
        <taxon>Bacteria</taxon>
        <taxon>Pseudomonadati</taxon>
        <taxon>Pseudomonadota</taxon>
        <taxon>Alphaproteobacteria</taxon>
        <taxon>Sphingomonadales</taxon>
        <taxon>Sphingomonadaceae</taxon>
        <taxon>Sphingobium</taxon>
    </lineage>
</organism>
<dbReference type="SMART" id="SM00421">
    <property type="entry name" value="HTH_LUXR"/>
    <property type="match status" value="1"/>
</dbReference>